<dbReference type="Proteomes" id="UP000176228">
    <property type="component" value="Unassembled WGS sequence"/>
</dbReference>
<dbReference type="EMBL" id="MFJU01000008">
    <property type="protein sequence ID" value="OGG36987.1"/>
    <property type="molecule type" value="Genomic_DNA"/>
</dbReference>
<dbReference type="SUPFAM" id="SSF49777">
    <property type="entry name" value="PEBP-like"/>
    <property type="match status" value="1"/>
</dbReference>
<evidence type="ECO:0008006" key="3">
    <source>
        <dbReference type="Google" id="ProtNLM"/>
    </source>
</evidence>
<sequence>MKITSSAFSHNQNIPSKYTCDGGNISPPLSIGEVPATAKSLVLIVDDPDAPGGDFSHWLVWNIDLQIEEIGEGGVLAGSVSGTNDFGKTGYGGPCPPGGTHRYFFKIYALDTTLDIPAKSEKQELLNAISPHILDQGELIGLYGR</sequence>
<dbReference type="CDD" id="cd00865">
    <property type="entry name" value="PEBP_bact_arch"/>
    <property type="match status" value="1"/>
</dbReference>
<dbReference type="InterPro" id="IPR036610">
    <property type="entry name" value="PEBP-like_sf"/>
</dbReference>
<reference evidence="1 2" key="1">
    <citation type="journal article" date="2016" name="Nat. Commun.">
        <title>Thousands of microbial genomes shed light on interconnected biogeochemical processes in an aquifer system.</title>
        <authorList>
            <person name="Anantharaman K."/>
            <person name="Brown C.T."/>
            <person name="Hug L.A."/>
            <person name="Sharon I."/>
            <person name="Castelle C.J."/>
            <person name="Probst A.J."/>
            <person name="Thomas B.C."/>
            <person name="Singh A."/>
            <person name="Wilkins M.J."/>
            <person name="Karaoz U."/>
            <person name="Brodie E.L."/>
            <person name="Williams K.H."/>
            <person name="Hubbard S.S."/>
            <person name="Banfield J.F."/>
        </authorList>
    </citation>
    <scope>NUCLEOTIDE SEQUENCE [LARGE SCALE GENOMIC DNA]</scope>
</reference>
<dbReference type="PANTHER" id="PTHR30289">
    <property type="entry name" value="UNCHARACTERIZED PROTEIN YBCL-RELATED"/>
    <property type="match status" value="1"/>
</dbReference>
<accession>A0A1F6BKD2</accession>
<evidence type="ECO:0000313" key="2">
    <source>
        <dbReference type="Proteomes" id="UP000176228"/>
    </source>
</evidence>
<organism evidence="1 2">
    <name type="scientific">Candidatus Gottesmanbacteria bacterium RIFCSPLOWO2_01_FULL_42_22</name>
    <dbReference type="NCBI Taxonomy" id="1798391"/>
    <lineage>
        <taxon>Bacteria</taxon>
        <taxon>Candidatus Gottesmaniibacteriota</taxon>
    </lineage>
</organism>
<dbReference type="PANTHER" id="PTHR30289:SF1">
    <property type="entry name" value="PEBP (PHOSPHATIDYLETHANOLAMINE-BINDING PROTEIN) FAMILY PROTEIN"/>
    <property type="match status" value="1"/>
</dbReference>
<dbReference type="Pfam" id="PF01161">
    <property type="entry name" value="PBP"/>
    <property type="match status" value="1"/>
</dbReference>
<dbReference type="NCBIfam" id="TIGR00481">
    <property type="entry name" value="YbhB/YbcL family Raf kinase inhibitor-like protein"/>
    <property type="match status" value="1"/>
</dbReference>
<proteinExistence type="predicted"/>
<dbReference type="STRING" id="1798391.A2968_01775"/>
<protein>
    <recommendedName>
        <fullName evidence="3">Phosphatidylethanolamine-binding protein</fullName>
    </recommendedName>
</protein>
<comment type="caution">
    <text evidence="1">The sequence shown here is derived from an EMBL/GenBank/DDBJ whole genome shotgun (WGS) entry which is preliminary data.</text>
</comment>
<dbReference type="InterPro" id="IPR008914">
    <property type="entry name" value="PEBP"/>
</dbReference>
<name>A0A1F6BKD2_9BACT</name>
<dbReference type="AlphaFoldDB" id="A0A1F6BKD2"/>
<evidence type="ECO:0000313" key="1">
    <source>
        <dbReference type="EMBL" id="OGG36987.1"/>
    </source>
</evidence>
<dbReference type="InterPro" id="IPR005247">
    <property type="entry name" value="YbhB_YbcL/LppC-like"/>
</dbReference>
<dbReference type="Gene3D" id="3.90.280.10">
    <property type="entry name" value="PEBP-like"/>
    <property type="match status" value="1"/>
</dbReference>
<gene>
    <name evidence="1" type="ORF">A2968_01775</name>
</gene>